<dbReference type="CDD" id="cd21109">
    <property type="entry name" value="SPASM"/>
    <property type="match status" value="1"/>
</dbReference>
<reference evidence="7" key="1">
    <citation type="submission" date="2011-12" db="EMBL/GenBank/DDBJ databases">
        <title>The complete genome of chromosome of Sulfobacillus acidophilus DSM 10332.</title>
        <authorList>
            <person name="Lucas S."/>
            <person name="Han J."/>
            <person name="Lapidus A."/>
            <person name="Bruce D."/>
            <person name="Goodwin L."/>
            <person name="Pitluck S."/>
            <person name="Peters L."/>
            <person name="Kyrpides N."/>
            <person name="Mavromatis K."/>
            <person name="Ivanova N."/>
            <person name="Mikhailova N."/>
            <person name="Chertkov O."/>
            <person name="Saunders E."/>
            <person name="Detter J.C."/>
            <person name="Tapia R."/>
            <person name="Han C."/>
            <person name="Land M."/>
            <person name="Hauser L."/>
            <person name="Markowitz V."/>
            <person name="Cheng J.-F."/>
            <person name="Hugenholtz P."/>
            <person name="Woyke T."/>
            <person name="Wu D."/>
            <person name="Pukall R."/>
            <person name="Gehrich-Schroeter G."/>
            <person name="Schneider S."/>
            <person name="Klenk H.-P."/>
            <person name="Eisen J.A."/>
        </authorList>
    </citation>
    <scope>NUCLEOTIDE SEQUENCE [LARGE SCALE GENOMIC DNA]</scope>
    <source>
        <strain evidence="7">ATCC 700253 / DSM 10332 / NAL</strain>
    </source>
</reference>
<protein>
    <submittedName>
        <fullName evidence="6">Radical SAM domain protein</fullName>
    </submittedName>
</protein>
<dbReference type="GO" id="GO:0003824">
    <property type="term" value="F:catalytic activity"/>
    <property type="evidence" value="ECO:0007669"/>
    <property type="project" value="InterPro"/>
</dbReference>
<dbReference type="PANTHER" id="PTHR11228:SF34">
    <property type="entry name" value="TUNGSTEN-CONTAINING ALDEHYDE FERREDOXIN OXIDOREDUCTASE COFACTOR MODIFYING PROTEIN"/>
    <property type="match status" value="1"/>
</dbReference>
<dbReference type="SFLD" id="SFLDG01067">
    <property type="entry name" value="SPASM/twitch_domain_containing"/>
    <property type="match status" value="1"/>
</dbReference>
<proteinExistence type="predicted"/>
<organism evidence="6 7">
    <name type="scientific">Sulfobacillus acidophilus (strain ATCC 700253 / DSM 10332 / NAL)</name>
    <dbReference type="NCBI Taxonomy" id="679936"/>
    <lineage>
        <taxon>Bacteria</taxon>
        <taxon>Bacillati</taxon>
        <taxon>Bacillota</taxon>
        <taxon>Clostridia</taxon>
        <taxon>Eubacteriales</taxon>
        <taxon>Clostridiales Family XVII. Incertae Sedis</taxon>
        <taxon>Sulfobacillus</taxon>
    </lineage>
</organism>
<keyword evidence="3" id="KW-0408">Iron</keyword>
<dbReference type="Proteomes" id="UP000005439">
    <property type="component" value="Chromosome"/>
</dbReference>
<evidence type="ECO:0000256" key="2">
    <source>
        <dbReference type="ARBA" id="ARBA00022723"/>
    </source>
</evidence>
<dbReference type="AlphaFoldDB" id="G8U0G6"/>
<dbReference type="InterPro" id="IPR023885">
    <property type="entry name" value="4Fe4S-binding_SPASM_dom"/>
</dbReference>
<dbReference type="HOGENOM" id="CLU_067258_0_0_9"/>
<keyword evidence="2" id="KW-0479">Metal-binding</keyword>
<evidence type="ECO:0000313" key="7">
    <source>
        <dbReference type="Proteomes" id="UP000005439"/>
    </source>
</evidence>
<dbReference type="GO" id="GO:0046872">
    <property type="term" value="F:metal ion binding"/>
    <property type="evidence" value="ECO:0007669"/>
    <property type="project" value="UniProtKB-KW"/>
</dbReference>
<evidence type="ECO:0000259" key="5">
    <source>
        <dbReference type="PROSITE" id="PS51918"/>
    </source>
</evidence>
<dbReference type="PATRIC" id="fig|679936.5.peg.733"/>
<dbReference type="InterPro" id="IPR058240">
    <property type="entry name" value="rSAM_sf"/>
</dbReference>
<dbReference type="KEGG" id="sap:Sulac_0680"/>
<dbReference type="GO" id="GO:0051536">
    <property type="term" value="F:iron-sulfur cluster binding"/>
    <property type="evidence" value="ECO:0007669"/>
    <property type="project" value="UniProtKB-KW"/>
</dbReference>
<accession>G8U0G6</accession>
<dbReference type="STRING" id="679936.Sulac_0680"/>
<evidence type="ECO:0000256" key="3">
    <source>
        <dbReference type="ARBA" id="ARBA00023004"/>
    </source>
</evidence>
<evidence type="ECO:0000256" key="1">
    <source>
        <dbReference type="ARBA" id="ARBA00022691"/>
    </source>
</evidence>
<keyword evidence="4" id="KW-0411">Iron-sulfur</keyword>
<dbReference type="InterPro" id="IPR013785">
    <property type="entry name" value="Aldolase_TIM"/>
</dbReference>
<sequence length="340" mass="38325">MIARLLSVFLDYKCNYQCAHCSVESGPRISNPMSRAVFEKLLEGIPELPNLNVVVFTGGEATLRKPLLLEGISRVHQMGKRTRLVTNGWWAKNPQKARAFVKELRESGLDEINTSFDDFHAPYTTIEHIGNLILAAMDHGLTIGVGVIVGSNVHYDVVRVKQELAEYCHLSLEDLTTHVAFLEDYATPTGRGELLSIDDIPELDKTYLSCPEIVKTLSVHPNGDVKVCCGHAMFTARDLTAGNLLNHSLPTIVERAQHNIFYWWLHMHGPRKILHDIGVNNHYTSICHACNDLLVNHLDEAVDYLKTHQEYIWVNQVLLSDAFKRQLTVIQKSRPDLLSS</sequence>
<evidence type="ECO:0000313" key="6">
    <source>
        <dbReference type="EMBL" id="AEW04188.1"/>
    </source>
</evidence>
<dbReference type="InterPro" id="IPR007197">
    <property type="entry name" value="rSAM"/>
</dbReference>
<dbReference type="EMBL" id="CP003179">
    <property type="protein sequence ID" value="AEW04188.1"/>
    <property type="molecule type" value="Genomic_DNA"/>
</dbReference>
<reference evidence="6 7" key="2">
    <citation type="journal article" date="2012" name="Stand. Genomic Sci.">
        <title>Complete genome sequence of the moderately thermophilic mineral-sulfide-oxidizing firmicute Sulfobacillus acidophilus type strain (NAL(T)).</title>
        <authorList>
            <person name="Anderson I."/>
            <person name="Chertkov O."/>
            <person name="Chen A."/>
            <person name="Saunders E."/>
            <person name="Lapidus A."/>
            <person name="Nolan M."/>
            <person name="Lucas S."/>
            <person name="Hammon N."/>
            <person name="Deshpande S."/>
            <person name="Cheng J.F."/>
            <person name="Han C."/>
            <person name="Tapia R."/>
            <person name="Goodwin L.A."/>
            <person name="Pitluck S."/>
            <person name="Liolios K."/>
            <person name="Pagani I."/>
            <person name="Ivanova N."/>
            <person name="Mikhailova N."/>
            <person name="Pati A."/>
            <person name="Palaniappan K."/>
            <person name="Land M."/>
            <person name="Pan C."/>
            <person name="Rohde M."/>
            <person name="Pukall R."/>
            <person name="Goker M."/>
            <person name="Detter J.C."/>
            <person name="Woyke T."/>
            <person name="Bristow J."/>
            <person name="Eisen J.A."/>
            <person name="Markowitz V."/>
            <person name="Hugenholtz P."/>
            <person name="Kyrpides N.C."/>
            <person name="Klenk H.P."/>
            <person name="Mavromatis K."/>
        </authorList>
    </citation>
    <scope>NUCLEOTIDE SEQUENCE [LARGE SCALE GENOMIC DNA]</scope>
    <source>
        <strain evidence="7">ATCC 700253 / DSM 10332 / NAL</strain>
    </source>
</reference>
<dbReference type="SFLD" id="SFLDS00029">
    <property type="entry name" value="Radical_SAM"/>
    <property type="match status" value="1"/>
</dbReference>
<feature type="domain" description="Radical SAM core" evidence="5">
    <location>
        <begin position="1"/>
        <end position="224"/>
    </location>
</feature>
<gene>
    <name evidence="6" type="ordered locus">Sulac_0680</name>
</gene>
<dbReference type="Pfam" id="PF04055">
    <property type="entry name" value="Radical_SAM"/>
    <property type="match status" value="1"/>
</dbReference>
<dbReference type="PROSITE" id="PS51918">
    <property type="entry name" value="RADICAL_SAM"/>
    <property type="match status" value="1"/>
</dbReference>
<dbReference type="CDD" id="cd01335">
    <property type="entry name" value="Radical_SAM"/>
    <property type="match status" value="1"/>
</dbReference>
<evidence type="ECO:0000256" key="4">
    <source>
        <dbReference type="ARBA" id="ARBA00023014"/>
    </source>
</evidence>
<name>G8U0G6_SULAD</name>
<dbReference type="Pfam" id="PF13186">
    <property type="entry name" value="SPASM"/>
    <property type="match status" value="1"/>
</dbReference>
<dbReference type="Gene3D" id="3.20.20.70">
    <property type="entry name" value="Aldolase class I"/>
    <property type="match status" value="1"/>
</dbReference>
<keyword evidence="1" id="KW-0949">S-adenosyl-L-methionine</keyword>
<dbReference type="PANTHER" id="PTHR11228">
    <property type="entry name" value="RADICAL SAM DOMAIN PROTEIN"/>
    <property type="match status" value="1"/>
</dbReference>
<keyword evidence="7" id="KW-1185">Reference proteome</keyword>
<dbReference type="SUPFAM" id="SSF102114">
    <property type="entry name" value="Radical SAM enzymes"/>
    <property type="match status" value="1"/>
</dbReference>
<dbReference type="InterPro" id="IPR050377">
    <property type="entry name" value="Radical_SAM_PqqE_MftC-like"/>
</dbReference>